<dbReference type="Gene3D" id="3.40.30.10">
    <property type="entry name" value="Glutaredoxin"/>
    <property type="match status" value="1"/>
</dbReference>
<protein>
    <recommendedName>
        <fullName evidence="4">Glutathione S-transferase kappa</fullName>
        <ecNumber evidence="4">2.5.1.18</ecNumber>
    </recommendedName>
</protein>
<dbReference type="PANTHER" id="PTHR42943:SF2">
    <property type="entry name" value="GLUTATHIONE S-TRANSFERASE KAPPA 1"/>
    <property type="match status" value="1"/>
</dbReference>
<comment type="similarity">
    <text evidence="1 4">Belongs to the GST superfamily. Kappa family.</text>
</comment>
<dbReference type="SUPFAM" id="SSF52833">
    <property type="entry name" value="Thioredoxin-like"/>
    <property type="match status" value="1"/>
</dbReference>
<evidence type="ECO:0000256" key="3">
    <source>
        <dbReference type="ARBA" id="ARBA00047960"/>
    </source>
</evidence>
<organism evidence="7 8">
    <name type="scientific">Nematostella vectensis</name>
    <name type="common">Starlet sea anemone</name>
    <dbReference type="NCBI Taxonomy" id="45351"/>
    <lineage>
        <taxon>Eukaryota</taxon>
        <taxon>Metazoa</taxon>
        <taxon>Cnidaria</taxon>
        <taxon>Anthozoa</taxon>
        <taxon>Hexacorallia</taxon>
        <taxon>Actiniaria</taxon>
        <taxon>Edwardsiidae</taxon>
        <taxon>Nematostella</taxon>
    </lineage>
</organism>
<evidence type="ECO:0000256" key="4">
    <source>
        <dbReference type="PIRNR" id="PIRNR006386"/>
    </source>
</evidence>
<dbReference type="STRING" id="45351.A7SFL2"/>
<dbReference type="GO" id="GO:0005739">
    <property type="term" value="C:mitochondrion"/>
    <property type="evidence" value="ECO:0000318"/>
    <property type="project" value="GO_Central"/>
</dbReference>
<dbReference type="PhylomeDB" id="A7SFL2"/>
<feature type="active site" description="Nucleophile" evidence="5">
    <location>
        <position position="16"/>
    </location>
</feature>
<evidence type="ECO:0000256" key="5">
    <source>
        <dbReference type="PIRSR" id="PIRSR006386-1"/>
    </source>
</evidence>
<dbReference type="PANTHER" id="PTHR42943">
    <property type="entry name" value="GLUTATHIONE S-TRANSFERASE KAPPA"/>
    <property type="match status" value="1"/>
</dbReference>
<name>A7SFL2_NEMVE</name>
<dbReference type="InterPro" id="IPR036249">
    <property type="entry name" value="Thioredoxin-like_sf"/>
</dbReference>
<comment type="catalytic activity">
    <reaction evidence="3 4">
        <text>RX + glutathione = an S-substituted glutathione + a halide anion + H(+)</text>
        <dbReference type="Rhea" id="RHEA:16437"/>
        <dbReference type="ChEBI" id="CHEBI:15378"/>
        <dbReference type="ChEBI" id="CHEBI:16042"/>
        <dbReference type="ChEBI" id="CHEBI:17792"/>
        <dbReference type="ChEBI" id="CHEBI:57925"/>
        <dbReference type="ChEBI" id="CHEBI:90779"/>
        <dbReference type="EC" id="2.5.1.18"/>
    </reaction>
</comment>
<sequence>MAVSRRTVELFYDVVSPYSWIAFEVLCRYRPKWNLDLKFRPCFLGGIMSSSGNRPPGLVPNKAKYMVKDIERQREYYGIPIAQPSNPVEVMFEKGSLSAMRLLTAIDIAHPDKIEQLSRELWMRIWSRDEDIVLPESLKQACLATGFSDTQSTAIISRLSDQDIKDKLKETTQEALDAGAFGAPTIIAHANGAKHMFFGSDRFFLIAHLYGKEMFLRDLSTDYHRYFFYRCTAQFRQI</sequence>
<dbReference type="PIRSF" id="PIRSF006386">
    <property type="entry name" value="HCCAis_GSTk"/>
    <property type="match status" value="1"/>
</dbReference>
<evidence type="ECO:0000256" key="1">
    <source>
        <dbReference type="ARBA" id="ARBA00006494"/>
    </source>
</evidence>
<dbReference type="OMA" id="ECTNSKG"/>
<dbReference type="InterPro" id="IPR044088">
    <property type="entry name" value="GSTK"/>
</dbReference>
<dbReference type="Proteomes" id="UP000001593">
    <property type="component" value="Unassembled WGS sequence"/>
</dbReference>
<dbReference type="InParanoid" id="A7SFL2"/>
<proteinExistence type="inferred from homology"/>
<gene>
    <name evidence="7" type="ORF">NEMVEDRAFT_v1g244928</name>
</gene>
<accession>A7SFL2</accession>
<dbReference type="InterPro" id="IPR014440">
    <property type="entry name" value="HCCAis_GSTk"/>
</dbReference>
<keyword evidence="2 4" id="KW-0808">Transferase</keyword>
<dbReference type="GO" id="GO:0005777">
    <property type="term" value="C:peroxisome"/>
    <property type="evidence" value="ECO:0000318"/>
    <property type="project" value="GO_Central"/>
</dbReference>
<dbReference type="FunCoup" id="A7SFL2">
    <property type="interactions" value="531"/>
</dbReference>
<dbReference type="GO" id="GO:0004364">
    <property type="term" value="F:glutathione transferase activity"/>
    <property type="evidence" value="ECO:0000318"/>
    <property type="project" value="GO_Central"/>
</dbReference>
<dbReference type="Pfam" id="PF01323">
    <property type="entry name" value="DSBA"/>
    <property type="match status" value="1"/>
</dbReference>
<dbReference type="FunFam" id="3.40.30.10:FF:000096">
    <property type="entry name" value="Glutathione S-transferase kappa"/>
    <property type="match status" value="1"/>
</dbReference>
<dbReference type="AlphaFoldDB" id="A7SFL2"/>
<evidence type="ECO:0000256" key="2">
    <source>
        <dbReference type="ARBA" id="ARBA00022679"/>
    </source>
</evidence>
<dbReference type="GO" id="GO:0004602">
    <property type="term" value="F:glutathione peroxidase activity"/>
    <property type="evidence" value="ECO:0000318"/>
    <property type="project" value="GO_Central"/>
</dbReference>
<reference evidence="7 8" key="1">
    <citation type="journal article" date="2007" name="Science">
        <title>Sea anemone genome reveals ancestral eumetazoan gene repertoire and genomic organization.</title>
        <authorList>
            <person name="Putnam N.H."/>
            <person name="Srivastava M."/>
            <person name="Hellsten U."/>
            <person name="Dirks B."/>
            <person name="Chapman J."/>
            <person name="Salamov A."/>
            <person name="Terry A."/>
            <person name="Shapiro H."/>
            <person name="Lindquist E."/>
            <person name="Kapitonov V.V."/>
            <person name="Jurka J."/>
            <person name="Genikhovich G."/>
            <person name="Grigoriev I.V."/>
            <person name="Lucas S.M."/>
            <person name="Steele R.E."/>
            <person name="Finnerty J.R."/>
            <person name="Technau U."/>
            <person name="Martindale M.Q."/>
            <person name="Rokhsar D.S."/>
        </authorList>
    </citation>
    <scope>NUCLEOTIDE SEQUENCE [LARGE SCALE GENOMIC DNA]</scope>
    <source>
        <strain evidence="8">CH2 X CH6</strain>
    </source>
</reference>
<dbReference type="InterPro" id="IPR001853">
    <property type="entry name" value="DSBA-like_thioredoxin_dom"/>
</dbReference>
<dbReference type="CDD" id="cd03021">
    <property type="entry name" value="DsbA_GSTK"/>
    <property type="match status" value="1"/>
</dbReference>
<evidence type="ECO:0000313" key="7">
    <source>
        <dbReference type="EMBL" id="EDO37516.1"/>
    </source>
</evidence>
<evidence type="ECO:0000259" key="6">
    <source>
        <dbReference type="Pfam" id="PF01323"/>
    </source>
</evidence>
<dbReference type="GO" id="GO:0006749">
    <property type="term" value="P:glutathione metabolic process"/>
    <property type="evidence" value="ECO:0000318"/>
    <property type="project" value="GO_Central"/>
</dbReference>
<dbReference type="EC" id="2.5.1.18" evidence="4"/>
<dbReference type="EMBL" id="DS469645">
    <property type="protein sequence ID" value="EDO37516.1"/>
    <property type="molecule type" value="Genomic_DNA"/>
</dbReference>
<feature type="domain" description="DSBA-like thioredoxin" evidence="6">
    <location>
        <begin position="7"/>
        <end position="210"/>
    </location>
</feature>
<keyword evidence="8" id="KW-1185">Reference proteome</keyword>
<dbReference type="HOGENOM" id="CLU_069253_1_1_1"/>
<dbReference type="eggNOG" id="ENOG502RH77">
    <property type="taxonomic scope" value="Eukaryota"/>
</dbReference>
<evidence type="ECO:0000313" key="8">
    <source>
        <dbReference type="Proteomes" id="UP000001593"/>
    </source>
</evidence>
<dbReference type="InterPro" id="IPR051924">
    <property type="entry name" value="GST_Kappa/NadH"/>
</dbReference>